<accession>A0AAN7VHK4</accession>
<sequence>MNTDTRRERANNFTENEKDLLIKIVIENFFDIIESKKTDGATIKEKNEAWYSVSQMFNESSHCIVPRNVLQLRNAYHNMKKRLKKEFASEEDKNSYITNLSKVSSIKGKFINMLYMNPEITVKSEFSYNNTFKDSTVMDFVVESSDAKELESQSVLILDPFHQTYPLDNATFEQTNITMSEGNQTVSESSCGQKTTLVRRRKLCDMYRNAERVNINKRAQIKMEILKVRKYREDEKLEIDKLKKLQEEEKLKQEQIQTELLQMQLKKLQSEESY</sequence>
<evidence type="ECO:0000256" key="1">
    <source>
        <dbReference type="ARBA" id="ARBA00011764"/>
    </source>
</evidence>
<evidence type="ECO:0000313" key="9">
    <source>
        <dbReference type="Proteomes" id="UP001329430"/>
    </source>
</evidence>
<dbReference type="AlphaFoldDB" id="A0AAN7VHK4"/>
<feature type="domain" description="Myb/SANT-like DNA-binding" evidence="7">
    <location>
        <begin position="9"/>
        <end position="88"/>
    </location>
</feature>
<gene>
    <name evidence="8" type="ORF">RI129_008124</name>
</gene>
<evidence type="ECO:0000256" key="5">
    <source>
        <dbReference type="ARBA" id="ARBA00025466"/>
    </source>
</evidence>
<organism evidence="8 9">
    <name type="scientific">Pyrocoelia pectoralis</name>
    <dbReference type="NCBI Taxonomy" id="417401"/>
    <lineage>
        <taxon>Eukaryota</taxon>
        <taxon>Metazoa</taxon>
        <taxon>Ecdysozoa</taxon>
        <taxon>Arthropoda</taxon>
        <taxon>Hexapoda</taxon>
        <taxon>Insecta</taxon>
        <taxon>Pterygota</taxon>
        <taxon>Neoptera</taxon>
        <taxon>Endopterygota</taxon>
        <taxon>Coleoptera</taxon>
        <taxon>Polyphaga</taxon>
        <taxon>Elateriformia</taxon>
        <taxon>Elateroidea</taxon>
        <taxon>Lampyridae</taxon>
        <taxon>Lampyrinae</taxon>
        <taxon>Pyrocoelia</taxon>
    </lineage>
</organism>
<comment type="function">
    <text evidence="5">Involved in transvection phenomena (= synapsis-dependent gene expression), where the synaptic pairing of chromosomes carrying genes with which zeste interacts influences the expression of these genes. Zeste binds to DNA and stimulates transcription from a nearby promoter.</text>
</comment>
<keyword evidence="9" id="KW-1185">Reference proteome</keyword>
<evidence type="ECO:0000313" key="8">
    <source>
        <dbReference type="EMBL" id="KAK5644279.1"/>
    </source>
</evidence>
<proteinExistence type="predicted"/>
<feature type="coiled-coil region" evidence="6">
    <location>
        <begin position="228"/>
        <end position="271"/>
    </location>
</feature>
<comment type="subunit">
    <text evidence="1">Self-associates forming complexes of several hundred monomers.</text>
</comment>
<keyword evidence="3" id="KW-0805">Transcription regulation</keyword>
<evidence type="ECO:0000256" key="2">
    <source>
        <dbReference type="ARBA" id="ARBA00016807"/>
    </source>
</evidence>
<evidence type="ECO:0000256" key="4">
    <source>
        <dbReference type="ARBA" id="ARBA00023163"/>
    </source>
</evidence>
<dbReference type="InterPro" id="IPR028002">
    <property type="entry name" value="Myb_DNA-bind_5"/>
</dbReference>
<evidence type="ECO:0000256" key="6">
    <source>
        <dbReference type="SAM" id="Coils"/>
    </source>
</evidence>
<protein>
    <recommendedName>
        <fullName evidence="2">Regulatory protein zeste</fullName>
    </recommendedName>
</protein>
<name>A0AAN7VHK4_9COLE</name>
<evidence type="ECO:0000259" key="7">
    <source>
        <dbReference type="Pfam" id="PF13873"/>
    </source>
</evidence>
<dbReference type="Pfam" id="PF13873">
    <property type="entry name" value="Myb_DNA-bind_5"/>
    <property type="match status" value="1"/>
</dbReference>
<dbReference type="EMBL" id="JAVRBK010000005">
    <property type="protein sequence ID" value="KAK5644279.1"/>
    <property type="molecule type" value="Genomic_DNA"/>
</dbReference>
<comment type="caution">
    <text evidence="8">The sequence shown here is derived from an EMBL/GenBank/DDBJ whole genome shotgun (WGS) entry which is preliminary data.</text>
</comment>
<dbReference type="Proteomes" id="UP001329430">
    <property type="component" value="Chromosome 5"/>
</dbReference>
<reference evidence="8 9" key="1">
    <citation type="journal article" date="2024" name="Insects">
        <title>An Improved Chromosome-Level Genome Assembly of the Firefly Pyrocoelia pectoralis.</title>
        <authorList>
            <person name="Fu X."/>
            <person name="Meyer-Rochow V.B."/>
            <person name="Ballantyne L."/>
            <person name="Zhu X."/>
        </authorList>
    </citation>
    <scope>NUCLEOTIDE SEQUENCE [LARGE SCALE GENOMIC DNA]</scope>
    <source>
        <strain evidence="8">XCY_ONT2</strain>
    </source>
</reference>
<dbReference type="PANTHER" id="PTHR21411:SF0">
    <property type="entry name" value="REGULATORY PROTEIN ZESTE"/>
    <property type="match status" value="1"/>
</dbReference>
<dbReference type="PANTHER" id="PTHR21411">
    <property type="entry name" value="APONTIC"/>
    <property type="match status" value="1"/>
</dbReference>
<keyword evidence="4" id="KW-0804">Transcription</keyword>
<keyword evidence="6" id="KW-0175">Coiled coil</keyword>
<evidence type="ECO:0000256" key="3">
    <source>
        <dbReference type="ARBA" id="ARBA00023015"/>
    </source>
</evidence>